<dbReference type="PANTHER" id="PTHR38459:SF1">
    <property type="entry name" value="PROPHAGE BACTOPRENOL-LINKED GLUCOSE TRANSLOCASE HOMOLOG"/>
    <property type="match status" value="1"/>
</dbReference>
<reference evidence="8" key="1">
    <citation type="submission" date="2019-08" db="EMBL/GenBank/DDBJ databases">
        <authorList>
            <person name="Kucharzyk K."/>
            <person name="Murdoch R.W."/>
            <person name="Higgins S."/>
            <person name="Loffler F."/>
        </authorList>
    </citation>
    <scope>NUCLEOTIDE SEQUENCE</scope>
</reference>
<dbReference type="InterPro" id="IPR007267">
    <property type="entry name" value="GtrA_DPMS_TM"/>
</dbReference>
<evidence type="ECO:0000256" key="3">
    <source>
        <dbReference type="ARBA" id="ARBA00022692"/>
    </source>
</evidence>
<comment type="similarity">
    <text evidence="2">Belongs to the GtrA family.</text>
</comment>
<sequence length="157" mass="17728">MTLLNNSLERKRFFRFALVGISGAVVDFGVFNLLSSILHVNPSLSQAISFTLAVINNFIWNRLWTYPETRGSSPIKQLIQFGAVNVIGLGIRTVLFSLVEKHLIALAVALIPHILTPTIVGHNLTLAFVILVVMLWNYFANRYWTFKDIPTSEEKKQ</sequence>
<name>A0A644Z3V8_9ZZZZ</name>
<evidence type="ECO:0000313" key="8">
    <source>
        <dbReference type="EMBL" id="MPM34968.1"/>
    </source>
</evidence>
<keyword evidence="3 6" id="KW-0812">Transmembrane</keyword>
<feature type="transmembrane region" description="Helical" evidence="6">
    <location>
        <begin position="12"/>
        <end position="31"/>
    </location>
</feature>
<evidence type="ECO:0000259" key="7">
    <source>
        <dbReference type="Pfam" id="PF04138"/>
    </source>
</evidence>
<feature type="domain" description="GtrA/DPMS transmembrane" evidence="7">
    <location>
        <begin position="15"/>
        <end position="146"/>
    </location>
</feature>
<feature type="transmembrane region" description="Helical" evidence="6">
    <location>
        <begin position="119"/>
        <end position="139"/>
    </location>
</feature>
<comment type="subcellular location">
    <subcellularLocation>
        <location evidence="1">Membrane</location>
        <topology evidence="1">Multi-pass membrane protein</topology>
    </subcellularLocation>
</comment>
<dbReference type="GO" id="GO:0000271">
    <property type="term" value="P:polysaccharide biosynthetic process"/>
    <property type="evidence" value="ECO:0007669"/>
    <property type="project" value="InterPro"/>
</dbReference>
<evidence type="ECO:0000256" key="1">
    <source>
        <dbReference type="ARBA" id="ARBA00004141"/>
    </source>
</evidence>
<feature type="transmembrane region" description="Helical" evidence="6">
    <location>
        <begin position="43"/>
        <end position="60"/>
    </location>
</feature>
<dbReference type="EMBL" id="VSSQ01007138">
    <property type="protein sequence ID" value="MPM34968.1"/>
    <property type="molecule type" value="Genomic_DNA"/>
</dbReference>
<evidence type="ECO:0000256" key="5">
    <source>
        <dbReference type="ARBA" id="ARBA00023136"/>
    </source>
</evidence>
<keyword evidence="4 6" id="KW-1133">Transmembrane helix</keyword>
<dbReference type="AlphaFoldDB" id="A0A644Z3V8"/>
<proteinExistence type="inferred from homology"/>
<dbReference type="GO" id="GO:0005886">
    <property type="term" value="C:plasma membrane"/>
    <property type="evidence" value="ECO:0007669"/>
    <property type="project" value="TreeGrafter"/>
</dbReference>
<accession>A0A644Z3V8</accession>
<dbReference type="Pfam" id="PF04138">
    <property type="entry name" value="GtrA_DPMS_TM"/>
    <property type="match status" value="1"/>
</dbReference>
<dbReference type="InterPro" id="IPR051401">
    <property type="entry name" value="GtrA_CellWall_Glycosyl"/>
</dbReference>
<evidence type="ECO:0000256" key="4">
    <source>
        <dbReference type="ARBA" id="ARBA00022989"/>
    </source>
</evidence>
<evidence type="ECO:0000256" key="6">
    <source>
        <dbReference type="SAM" id="Phobius"/>
    </source>
</evidence>
<evidence type="ECO:0000256" key="2">
    <source>
        <dbReference type="ARBA" id="ARBA00009399"/>
    </source>
</evidence>
<dbReference type="PANTHER" id="PTHR38459">
    <property type="entry name" value="PROPHAGE BACTOPRENOL-LINKED GLUCOSE TRANSLOCASE HOMOLOG"/>
    <property type="match status" value="1"/>
</dbReference>
<comment type="caution">
    <text evidence="8">The sequence shown here is derived from an EMBL/GenBank/DDBJ whole genome shotgun (WGS) entry which is preliminary data.</text>
</comment>
<organism evidence="8">
    <name type="scientific">bioreactor metagenome</name>
    <dbReference type="NCBI Taxonomy" id="1076179"/>
    <lineage>
        <taxon>unclassified sequences</taxon>
        <taxon>metagenomes</taxon>
        <taxon>ecological metagenomes</taxon>
    </lineage>
</organism>
<protein>
    <recommendedName>
        <fullName evidence="7">GtrA/DPMS transmembrane domain-containing protein</fullName>
    </recommendedName>
</protein>
<feature type="transmembrane region" description="Helical" evidence="6">
    <location>
        <begin position="81"/>
        <end position="99"/>
    </location>
</feature>
<keyword evidence="5 6" id="KW-0472">Membrane</keyword>
<gene>
    <name evidence="8" type="ORF">SDC9_81558</name>
</gene>